<comment type="caution">
    <text evidence="2">The sequence shown here is derived from an EMBL/GenBank/DDBJ whole genome shotgun (WGS) entry which is preliminary data.</text>
</comment>
<dbReference type="InterPro" id="IPR011042">
    <property type="entry name" value="6-blade_b-propeller_TolB-like"/>
</dbReference>
<dbReference type="Proteomes" id="UP001195483">
    <property type="component" value="Unassembled WGS sequence"/>
</dbReference>
<protein>
    <recommendedName>
        <fullName evidence="4">Tripartite motif-containing protein 2</fullName>
    </recommendedName>
</protein>
<sequence length="389" mass="43068">MERCIYEEGARILKEQSIKYYDENQTLQSLLAAIKNSHKLLETVSTHSSDIQICLVQHKMEYQLLHYQKQVSDCSKKSKVNFNLHVPTCLQEITTQVETALSSVTITEDCQIIPLPYDTVLLMKNDGTSKQGNQTADVNSVSRVSKVTKGKPQHVSSKKPSATIDLVKLQEVKTTSLPLSLRVYVLSEKTKSRSASLKKKNIQFLAVGNKIRSIRSISTKHVCRGIAAVSSNELVVSGPLNDDSYYWGVMDMQGKMKSSFNIAREGKTLGPGTYVALNSSKTRVYISCYGNKADYCFDLSGRKYFEVTGNTLTGPSGIIVGPDDTLYVLDDAESGKIHLFSPNGLILHVTTSGIPDNPLALCLNASRNKFFLTAENDANPDLCYIYQIN</sequence>
<evidence type="ECO:0000313" key="2">
    <source>
        <dbReference type="EMBL" id="KAK3595508.1"/>
    </source>
</evidence>
<feature type="compositionally biased region" description="Polar residues" evidence="1">
    <location>
        <begin position="129"/>
        <end position="145"/>
    </location>
</feature>
<keyword evidence="3" id="KW-1185">Reference proteome</keyword>
<evidence type="ECO:0000256" key="1">
    <source>
        <dbReference type="SAM" id="MobiDB-lite"/>
    </source>
</evidence>
<dbReference type="EMBL" id="JAEAOA010001323">
    <property type="protein sequence ID" value="KAK3595508.1"/>
    <property type="molecule type" value="Genomic_DNA"/>
</dbReference>
<feature type="region of interest" description="Disordered" evidence="1">
    <location>
        <begin position="129"/>
        <end position="157"/>
    </location>
</feature>
<reference evidence="2" key="3">
    <citation type="submission" date="2023-05" db="EMBL/GenBank/DDBJ databases">
        <authorList>
            <person name="Smith C.H."/>
        </authorList>
    </citation>
    <scope>NUCLEOTIDE SEQUENCE</scope>
    <source>
        <strain evidence="2">CHS0354</strain>
        <tissue evidence="2">Mantle</tissue>
    </source>
</reference>
<organism evidence="2 3">
    <name type="scientific">Potamilus streckersoni</name>
    <dbReference type="NCBI Taxonomy" id="2493646"/>
    <lineage>
        <taxon>Eukaryota</taxon>
        <taxon>Metazoa</taxon>
        <taxon>Spiralia</taxon>
        <taxon>Lophotrochozoa</taxon>
        <taxon>Mollusca</taxon>
        <taxon>Bivalvia</taxon>
        <taxon>Autobranchia</taxon>
        <taxon>Heteroconchia</taxon>
        <taxon>Palaeoheterodonta</taxon>
        <taxon>Unionida</taxon>
        <taxon>Unionoidea</taxon>
        <taxon>Unionidae</taxon>
        <taxon>Ambleminae</taxon>
        <taxon>Lampsilini</taxon>
        <taxon>Potamilus</taxon>
    </lineage>
</organism>
<dbReference type="Gene3D" id="2.120.10.30">
    <property type="entry name" value="TolB, C-terminal domain"/>
    <property type="match status" value="1"/>
</dbReference>
<gene>
    <name evidence="2" type="ORF">CHS0354_021607</name>
</gene>
<dbReference type="SUPFAM" id="SSF101898">
    <property type="entry name" value="NHL repeat"/>
    <property type="match status" value="1"/>
</dbReference>
<proteinExistence type="predicted"/>
<reference evidence="2" key="2">
    <citation type="journal article" date="2021" name="Genome Biol. Evol.">
        <title>Developing a high-quality reference genome for a parasitic bivalve with doubly uniparental inheritance (Bivalvia: Unionida).</title>
        <authorList>
            <person name="Smith C.H."/>
        </authorList>
    </citation>
    <scope>NUCLEOTIDE SEQUENCE</scope>
    <source>
        <strain evidence="2">CHS0354</strain>
        <tissue evidence="2">Mantle</tissue>
    </source>
</reference>
<reference evidence="2" key="1">
    <citation type="journal article" date="2021" name="Genome Biol. Evol.">
        <title>A High-Quality Reference Genome for a Parasitic Bivalve with Doubly Uniparental Inheritance (Bivalvia: Unionida).</title>
        <authorList>
            <person name="Smith C.H."/>
        </authorList>
    </citation>
    <scope>NUCLEOTIDE SEQUENCE</scope>
    <source>
        <strain evidence="2">CHS0354</strain>
    </source>
</reference>
<name>A0AAE0SQ11_9BIVA</name>
<dbReference type="AlphaFoldDB" id="A0AAE0SQ11"/>
<evidence type="ECO:0000313" key="3">
    <source>
        <dbReference type="Proteomes" id="UP001195483"/>
    </source>
</evidence>
<accession>A0AAE0SQ11</accession>
<evidence type="ECO:0008006" key="4">
    <source>
        <dbReference type="Google" id="ProtNLM"/>
    </source>
</evidence>